<dbReference type="EMBL" id="BMJA01000002">
    <property type="protein sequence ID" value="GGA33481.1"/>
    <property type="molecule type" value="Genomic_DNA"/>
</dbReference>
<dbReference type="Pfam" id="PF25023">
    <property type="entry name" value="TEN_YD-shell"/>
    <property type="match status" value="2"/>
</dbReference>
<accession>A0ABQ1FZ80</accession>
<comment type="caution">
    <text evidence="4">The sequence shown here is derived from an EMBL/GenBank/DDBJ whole genome shotgun (WGS) entry which is preliminary data.</text>
</comment>
<dbReference type="NCBIfam" id="TIGR01643">
    <property type="entry name" value="YD_repeat_2x"/>
    <property type="match status" value="6"/>
</dbReference>
<evidence type="ECO:0000313" key="4">
    <source>
        <dbReference type="EMBL" id="GGA33481.1"/>
    </source>
</evidence>
<feature type="domain" description="Teneurin-like YD-shell" evidence="3">
    <location>
        <begin position="1018"/>
        <end position="1285"/>
    </location>
</feature>
<keyword evidence="1" id="KW-0677">Repeat</keyword>
<dbReference type="Gene3D" id="2.180.10.10">
    <property type="entry name" value="RHS repeat-associated core"/>
    <property type="match status" value="2"/>
</dbReference>
<evidence type="ECO:0000259" key="3">
    <source>
        <dbReference type="Pfam" id="PF25023"/>
    </source>
</evidence>
<dbReference type="InterPro" id="IPR045351">
    <property type="entry name" value="DUF6531"/>
</dbReference>
<evidence type="ECO:0000256" key="1">
    <source>
        <dbReference type="ARBA" id="ARBA00022737"/>
    </source>
</evidence>
<evidence type="ECO:0000259" key="2">
    <source>
        <dbReference type="Pfam" id="PF20148"/>
    </source>
</evidence>
<feature type="domain" description="DUF6531" evidence="2">
    <location>
        <begin position="112"/>
        <end position="189"/>
    </location>
</feature>
<dbReference type="InterPro" id="IPR050708">
    <property type="entry name" value="T6SS_VgrG/RHS"/>
</dbReference>
<reference evidence="5" key="1">
    <citation type="journal article" date="2019" name="Int. J. Syst. Evol. Microbiol.">
        <title>The Global Catalogue of Microorganisms (GCM) 10K type strain sequencing project: providing services to taxonomists for standard genome sequencing and annotation.</title>
        <authorList>
            <consortium name="The Broad Institute Genomics Platform"/>
            <consortium name="The Broad Institute Genome Sequencing Center for Infectious Disease"/>
            <person name="Wu L."/>
            <person name="Ma J."/>
        </authorList>
    </citation>
    <scope>NUCLEOTIDE SEQUENCE [LARGE SCALE GENOMIC DNA]</scope>
    <source>
        <strain evidence="5">CGMCC 1.15439</strain>
    </source>
</reference>
<dbReference type="InterPro" id="IPR006530">
    <property type="entry name" value="YD"/>
</dbReference>
<protein>
    <submittedName>
        <fullName evidence="4">Type IV secretion protein Rhs</fullName>
    </submittedName>
</protein>
<dbReference type="Pfam" id="PF20148">
    <property type="entry name" value="DUF6531"/>
    <property type="match status" value="1"/>
</dbReference>
<keyword evidence="5" id="KW-1185">Reference proteome</keyword>
<dbReference type="Pfam" id="PF05593">
    <property type="entry name" value="RHS_repeat"/>
    <property type="match status" value="3"/>
</dbReference>
<organism evidence="4 5">
    <name type="scientific">Dyella nitratireducens</name>
    <dbReference type="NCBI Taxonomy" id="1849580"/>
    <lineage>
        <taxon>Bacteria</taxon>
        <taxon>Pseudomonadati</taxon>
        <taxon>Pseudomonadota</taxon>
        <taxon>Gammaproteobacteria</taxon>
        <taxon>Lysobacterales</taxon>
        <taxon>Rhodanobacteraceae</taxon>
        <taxon>Dyella</taxon>
    </lineage>
</organism>
<dbReference type="Proteomes" id="UP000620046">
    <property type="component" value="Unassembled WGS sequence"/>
</dbReference>
<dbReference type="PANTHER" id="PTHR32305:SF15">
    <property type="entry name" value="PROTEIN RHSA-RELATED"/>
    <property type="match status" value="1"/>
</dbReference>
<feature type="domain" description="Teneurin-like YD-shell" evidence="3">
    <location>
        <begin position="713"/>
        <end position="882"/>
    </location>
</feature>
<proteinExistence type="predicted"/>
<dbReference type="InterPro" id="IPR031325">
    <property type="entry name" value="RHS_repeat"/>
</dbReference>
<dbReference type="PRINTS" id="PR00394">
    <property type="entry name" value="RHSPROTEIN"/>
</dbReference>
<dbReference type="InterPro" id="IPR056823">
    <property type="entry name" value="TEN-like_YD-shell"/>
</dbReference>
<gene>
    <name evidence="4" type="primary">rhsD</name>
    <name evidence="4" type="ORF">GCM10010981_23000</name>
</gene>
<dbReference type="PANTHER" id="PTHR32305">
    <property type="match status" value="1"/>
</dbReference>
<name>A0ABQ1FZ80_9GAMM</name>
<evidence type="ECO:0000313" key="5">
    <source>
        <dbReference type="Proteomes" id="UP000620046"/>
    </source>
</evidence>
<dbReference type="InterPro" id="IPR022385">
    <property type="entry name" value="Rhs_assc_core"/>
</dbReference>
<dbReference type="NCBIfam" id="TIGR03696">
    <property type="entry name" value="Rhs_assc_core"/>
    <property type="match status" value="1"/>
</dbReference>
<sequence>MITYTTAVMADSGWCQPYGNWQSFSASEYHCTNIQLPSDESEGGIIVTAPCHTCCIILQQNGIVGSWADGIVNIVNGGSSPNNGWGNQWGCGFPTPNANKALGKFPPQNSIGDPINVGNGNVYRFDEDFSAGRWLTFGRYYNSASTAGLDTMGQHWRHSYASHLTYTAATSSSAASVTITREDDRVSTYQLVGSQWSGEADVPDALTEQTDSSGNPLGWTLLRVDTRSTEQFNVSGQLTSITDANGFVTTLIYSTSSTPSNVAPGPGYLISVVDPQQRAIQLTYNGSGLINQVTAPDGSTYSYAYDSNHELQTVTYPGGKSWTYLYGESPNNGGNTSVGLLTGVIDEAGGRLFSYSYNAAGQGINSQMAGGVASYAITYNSDGSVDVADPLGTSRHRPFTTLLGVPYLTGVNGTCEACSNVSTWSYDFNGYVNQTTDFNGNVTIYTHDGDGMETGRVEGYGSATMRPVQTDWNDTFHVPTEQRRYSASYALVEKTDWLYNANGQPIARCEIDATNSAASGYTCSNTGTVPAGVRRWTYTYCTAVGAGCPLVGLMLTETGPRTDLTQTTYYSYYTSSSTTNCGTPGAACYQAGDLHTVTDAQGHVTTVASYDAEGRITRITDANGINTDMTYTARGWLASRSVGGATTSFTYTPYGAVQTVTDPDGVFTTYGYDTAHRLVRITDAQGNYIQYTLDTAGDKTGEQVYDSSGALHKSLARTFNTLGQLTTLVDGLNNTVFNASASNSYDANGNLVQSTDGLGIQRQQGYDAVNRLVQTIDNYNGGDATTKNTTTQYSYDSLDRLTQVTDPSSLNTTYSYNGLSDAIRQVSPDTGTTSRTFDAAGNVLTRIDAKGITATNTYDALNRLISTSYPDTTQNVTYSYDDPNSATGCGTSYPIGRLTRIIENSVTTVYCYDTRGNVIQKQQITGAGTDITDYSVSAAGRLSGIVYPSGTLVTYTRDGDGRIQSISVTPPSGTASTVVSGVSYQPFGPINGYTLGNGQQIARAYDANYRLTDLTSPAFNLHLARDVMGDITAIGNAPGANPATETYSYDPLYRLIAVTEASGTILESVTYNQTGDRLTKTGNGLASGTYSYNTNTHQLIATGNATRTIDADGNTTGISEAGGAYVFGYSNRNRMTVAQLAGSTIASYTYNALNQRIQKVASSATERYDYNEGSQILGEYGAKSRDYIWMDGIPVANVDTSGTTSTIAYVTADQLGTPRAIADVNGNTQWQWSYQGNPWGEQAPTSSGYVYNLGFPGQYFDVETGLFHNGFRDYDSGSGRYIESDHIGLNGGINTYIYGLNNPLMYDDPLGLRPPTPSEIAFLKAFFGKCFNAQRMDINKRLFGSRAWSPFDHHVNLPGNDFIGGNGSNSVNTSDPYIASILAHETLHTWQRDQGANVTTSEIGPQIAASLGGSDPYSYDQSINDPAANLAQFQAMFNNSNYEAQAQMWQDYVYSKLTGGDVSKWSEIANYVQSKASCGCKQ</sequence>